<proteinExistence type="predicted"/>
<dbReference type="InterPro" id="IPR008651">
    <property type="entry name" value="Uncharacterised_HicB"/>
</dbReference>
<protein>
    <submittedName>
        <fullName evidence="1">Toxin-antitoxin system HicB family antitoxin</fullName>
    </submittedName>
</protein>
<dbReference type="RefSeq" id="WP_089035660.1">
    <property type="nucleotide sequence ID" value="NZ_CP022278.1"/>
</dbReference>
<dbReference type="SUPFAM" id="SSF47598">
    <property type="entry name" value="Ribbon-helix-helix"/>
    <property type="match status" value="1"/>
</dbReference>
<sequence>MNNLLSYKGYQGTIEYSEEDDCLHGRVLHIRSVLSYGGDTVAEIKTMFREAVDGYLSLCAEQGIEPEKPYKGSLNVRLGADLHREAAVMAAKRNTSLNELIVQAVKHEVRPQA</sequence>
<dbReference type="Proteomes" id="UP000198238">
    <property type="component" value="Chromosome"/>
</dbReference>
<reference evidence="1 2" key="1">
    <citation type="submission" date="2017-06" db="EMBL/GenBank/DDBJ databases">
        <title>Neisseria chenwenguii sp. nov., isolated from the intestinal contents of Tibetan Plateau Pika in Yushu, Qinghai Province, China.</title>
        <authorList>
            <person name="Zhang G."/>
        </authorList>
    </citation>
    <scope>NUCLEOTIDE SEQUENCE [LARGE SCALE GENOMIC DNA]</scope>
    <source>
        <strain evidence="1 2">10023</strain>
    </source>
</reference>
<accession>A0A220S0C9</accession>
<dbReference type="InterPro" id="IPR035069">
    <property type="entry name" value="TTHA1013/TTHA0281-like"/>
</dbReference>
<evidence type="ECO:0000313" key="1">
    <source>
        <dbReference type="EMBL" id="ASK26940.1"/>
    </source>
</evidence>
<dbReference type="Pfam" id="PF05534">
    <property type="entry name" value="HicB"/>
    <property type="match status" value="1"/>
</dbReference>
<dbReference type="GO" id="GO:0006355">
    <property type="term" value="P:regulation of DNA-templated transcription"/>
    <property type="evidence" value="ECO:0007669"/>
    <property type="project" value="InterPro"/>
</dbReference>
<evidence type="ECO:0000313" key="2">
    <source>
        <dbReference type="Proteomes" id="UP000198238"/>
    </source>
</evidence>
<keyword evidence="2" id="KW-1185">Reference proteome</keyword>
<dbReference type="AlphaFoldDB" id="A0A220S0C9"/>
<dbReference type="InterPro" id="IPR010985">
    <property type="entry name" value="Ribbon_hlx_hlx"/>
</dbReference>
<dbReference type="KEGG" id="nei:BG910_03555"/>
<name>A0A220S0C9_9NEIS</name>
<dbReference type="SUPFAM" id="SSF143100">
    <property type="entry name" value="TTHA1013/TTHA0281-like"/>
    <property type="match status" value="1"/>
</dbReference>
<organism evidence="1 2">
    <name type="scientific">Neisseria chenwenguii</name>
    <dbReference type="NCBI Taxonomy" id="1853278"/>
    <lineage>
        <taxon>Bacteria</taxon>
        <taxon>Pseudomonadati</taxon>
        <taxon>Pseudomonadota</taxon>
        <taxon>Betaproteobacteria</taxon>
        <taxon>Neisseriales</taxon>
        <taxon>Neisseriaceae</taxon>
        <taxon>Neisseria</taxon>
    </lineage>
</organism>
<dbReference type="EMBL" id="CP022278">
    <property type="protein sequence ID" value="ASK26940.1"/>
    <property type="molecule type" value="Genomic_DNA"/>
</dbReference>
<gene>
    <name evidence="1" type="ORF">BG910_03555</name>
</gene>